<feature type="compositionally biased region" description="Acidic residues" evidence="1">
    <location>
        <begin position="241"/>
        <end position="251"/>
    </location>
</feature>
<dbReference type="WBParaSite" id="PSU_v2.g13346.t1">
    <property type="protein sequence ID" value="PSU_v2.g13346.t1"/>
    <property type="gene ID" value="PSU_v2.g13346"/>
</dbReference>
<organism evidence="2 3">
    <name type="scientific">Panagrolaimus superbus</name>
    <dbReference type="NCBI Taxonomy" id="310955"/>
    <lineage>
        <taxon>Eukaryota</taxon>
        <taxon>Metazoa</taxon>
        <taxon>Ecdysozoa</taxon>
        <taxon>Nematoda</taxon>
        <taxon>Chromadorea</taxon>
        <taxon>Rhabditida</taxon>
        <taxon>Tylenchina</taxon>
        <taxon>Panagrolaimomorpha</taxon>
        <taxon>Panagrolaimoidea</taxon>
        <taxon>Panagrolaimidae</taxon>
        <taxon>Panagrolaimus</taxon>
    </lineage>
</organism>
<dbReference type="AlphaFoldDB" id="A0A914Y283"/>
<name>A0A914Y283_9BILA</name>
<keyword evidence="2" id="KW-1185">Reference proteome</keyword>
<reference evidence="3" key="1">
    <citation type="submission" date="2022-11" db="UniProtKB">
        <authorList>
            <consortium name="WormBaseParasite"/>
        </authorList>
    </citation>
    <scope>IDENTIFICATION</scope>
</reference>
<feature type="compositionally biased region" description="Basic and acidic residues" evidence="1">
    <location>
        <begin position="229"/>
        <end position="240"/>
    </location>
</feature>
<evidence type="ECO:0000313" key="2">
    <source>
        <dbReference type="Proteomes" id="UP000887577"/>
    </source>
</evidence>
<evidence type="ECO:0000313" key="3">
    <source>
        <dbReference type="WBParaSite" id="PSU_v2.g13346.t1"/>
    </source>
</evidence>
<sequence>MDAVIYDLHTTEDIPKTPSPVTLPPESLIFQPSKQQQQQQRQPSKWYRFWFLRRRGQSSQGLEPSMPIIVESMSHRITDTSASLIMATTDRSLFLKGHWPVTDIDVDVMLKTVTKCQCECEALIIEKSFETGIAGSIQLQQHLPKQTTLNDTSFRMDNNCIMQTSNGTWLAKVTKKISTQMEQINKKTDNIIAVAEKKAELFIEKSEPKNDDEVPPPPPSPLPPPSLVVEEKAVENKDDKKEEEEEEEDEIEVPRNYSNSSEFSKWDIEPPYLWSSEVYENLEELIDNDEIISKESGDLPLTHEKKELKFNLSSVRNRDSEMFASIRRRLSEVRSVFFN</sequence>
<feature type="region of interest" description="Disordered" evidence="1">
    <location>
        <begin position="207"/>
        <end position="256"/>
    </location>
</feature>
<evidence type="ECO:0000256" key="1">
    <source>
        <dbReference type="SAM" id="MobiDB-lite"/>
    </source>
</evidence>
<accession>A0A914Y283</accession>
<dbReference type="Proteomes" id="UP000887577">
    <property type="component" value="Unplaced"/>
</dbReference>
<proteinExistence type="predicted"/>
<protein>
    <submittedName>
        <fullName evidence="3">Uncharacterized protein</fullName>
    </submittedName>
</protein>
<feature type="compositionally biased region" description="Pro residues" evidence="1">
    <location>
        <begin position="215"/>
        <end position="226"/>
    </location>
</feature>